<keyword evidence="1" id="KW-0732">Signal</keyword>
<dbReference type="EMBL" id="CABFPH010000060">
    <property type="protein sequence ID" value="VUD73131.1"/>
    <property type="molecule type" value="Genomic_DNA"/>
</dbReference>
<gene>
    <name evidence="2" type="ORF">MET9862_03745</name>
</gene>
<proteinExistence type="predicted"/>
<sequence length="113" mass="12471">MQKSVLSLFAILMSASPGLAQDELRRIEQAWHRCLREAYMHQPAGQSQAGDQRNALDECQEREDTYVAAVMAAQAPGAPRRDQPAPTRSHGWASSVAAYVLDPISAWLGRSKH</sequence>
<protein>
    <recommendedName>
        <fullName evidence="4">Lysozyme inhibitor LprI N-terminal domain-containing protein</fullName>
    </recommendedName>
</protein>
<keyword evidence="3" id="KW-1185">Reference proteome</keyword>
<reference evidence="2 3" key="1">
    <citation type="submission" date="2019-06" db="EMBL/GenBank/DDBJ databases">
        <authorList>
            <person name="Rodrigo-Torres L."/>
            <person name="Arahal R. D."/>
            <person name="Lucena T."/>
        </authorList>
    </citation>
    <scope>NUCLEOTIDE SEQUENCE [LARGE SCALE GENOMIC DNA]</scope>
    <source>
        <strain evidence="2 3">SB0023/3</strain>
    </source>
</reference>
<dbReference type="AlphaFoldDB" id="A0A509EG30"/>
<evidence type="ECO:0008006" key="4">
    <source>
        <dbReference type="Google" id="ProtNLM"/>
    </source>
</evidence>
<name>A0A509EG30_9HYPH</name>
<feature type="chain" id="PRO_5021227169" description="Lysozyme inhibitor LprI N-terminal domain-containing protein" evidence="1">
    <location>
        <begin position="21"/>
        <end position="113"/>
    </location>
</feature>
<evidence type="ECO:0000256" key="1">
    <source>
        <dbReference type="SAM" id="SignalP"/>
    </source>
</evidence>
<accession>A0A509EG30</accession>
<feature type="signal peptide" evidence="1">
    <location>
        <begin position="1"/>
        <end position="20"/>
    </location>
</feature>
<dbReference type="OrthoDB" id="8003377at2"/>
<evidence type="ECO:0000313" key="3">
    <source>
        <dbReference type="Proteomes" id="UP000410984"/>
    </source>
</evidence>
<evidence type="ECO:0000313" key="2">
    <source>
        <dbReference type="EMBL" id="VUD73131.1"/>
    </source>
</evidence>
<dbReference type="Proteomes" id="UP000410984">
    <property type="component" value="Unassembled WGS sequence"/>
</dbReference>
<organism evidence="2 3">
    <name type="scientific">Methylobacterium symbioticum</name>
    <dbReference type="NCBI Taxonomy" id="2584084"/>
    <lineage>
        <taxon>Bacteria</taxon>
        <taxon>Pseudomonadati</taxon>
        <taxon>Pseudomonadota</taxon>
        <taxon>Alphaproteobacteria</taxon>
        <taxon>Hyphomicrobiales</taxon>
        <taxon>Methylobacteriaceae</taxon>
        <taxon>Methylobacterium</taxon>
    </lineage>
</organism>